<accession>A0A5B7F1H8</accession>
<dbReference type="EMBL" id="VSRR010004223">
    <property type="protein sequence ID" value="MPC38963.1"/>
    <property type="molecule type" value="Genomic_DNA"/>
</dbReference>
<protein>
    <submittedName>
        <fullName evidence="1">Uncharacterized protein</fullName>
    </submittedName>
</protein>
<gene>
    <name evidence="1" type="ORF">E2C01_032483</name>
</gene>
<dbReference type="Proteomes" id="UP000324222">
    <property type="component" value="Unassembled WGS sequence"/>
</dbReference>
<proteinExistence type="predicted"/>
<dbReference type="AlphaFoldDB" id="A0A5B7F1H8"/>
<organism evidence="1 2">
    <name type="scientific">Portunus trituberculatus</name>
    <name type="common">Swimming crab</name>
    <name type="synonym">Neptunus trituberculatus</name>
    <dbReference type="NCBI Taxonomy" id="210409"/>
    <lineage>
        <taxon>Eukaryota</taxon>
        <taxon>Metazoa</taxon>
        <taxon>Ecdysozoa</taxon>
        <taxon>Arthropoda</taxon>
        <taxon>Crustacea</taxon>
        <taxon>Multicrustacea</taxon>
        <taxon>Malacostraca</taxon>
        <taxon>Eumalacostraca</taxon>
        <taxon>Eucarida</taxon>
        <taxon>Decapoda</taxon>
        <taxon>Pleocyemata</taxon>
        <taxon>Brachyura</taxon>
        <taxon>Eubrachyura</taxon>
        <taxon>Portunoidea</taxon>
        <taxon>Portunidae</taxon>
        <taxon>Portuninae</taxon>
        <taxon>Portunus</taxon>
    </lineage>
</organism>
<name>A0A5B7F1H8_PORTR</name>
<evidence type="ECO:0000313" key="2">
    <source>
        <dbReference type="Proteomes" id="UP000324222"/>
    </source>
</evidence>
<keyword evidence="2" id="KW-1185">Reference proteome</keyword>
<evidence type="ECO:0000313" key="1">
    <source>
        <dbReference type="EMBL" id="MPC38963.1"/>
    </source>
</evidence>
<sequence>MSCISVQPRQQPLCACPLTSGIQKGHHEVSESVALYFLSSLAKDMSSATVSSPPPPSSGTS</sequence>
<reference evidence="1 2" key="1">
    <citation type="submission" date="2019-05" db="EMBL/GenBank/DDBJ databases">
        <title>Another draft genome of Portunus trituberculatus and its Hox gene families provides insights of decapod evolution.</title>
        <authorList>
            <person name="Jeong J.-H."/>
            <person name="Song I."/>
            <person name="Kim S."/>
            <person name="Choi T."/>
            <person name="Kim D."/>
            <person name="Ryu S."/>
            <person name="Kim W."/>
        </authorList>
    </citation>
    <scope>NUCLEOTIDE SEQUENCE [LARGE SCALE GENOMIC DNA]</scope>
    <source>
        <tissue evidence="1">Muscle</tissue>
    </source>
</reference>
<comment type="caution">
    <text evidence="1">The sequence shown here is derived from an EMBL/GenBank/DDBJ whole genome shotgun (WGS) entry which is preliminary data.</text>
</comment>